<dbReference type="OrthoDB" id="3593276at2"/>
<evidence type="ECO:0000256" key="1">
    <source>
        <dbReference type="SAM" id="MobiDB-lite"/>
    </source>
</evidence>
<dbReference type="Pfam" id="PF25547">
    <property type="entry name" value="WXG100_2"/>
    <property type="match status" value="1"/>
</dbReference>
<protein>
    <submittedName>
        <fullName evidence="3">WXG100 family type VII secretion target</fullName>
    </submittedName>
</protein>
<gene>
    <name evidence="3" type="ORF">FNH05_16220</name>
</gene>
<dbReference type="EMBL" id="VJWX01000143">
    <property type="protein sequence ID" value="TVT50110.1"/>
    <property type="molecule type" value="Genomic_DNA"/>
</dbReference>
<keyword evidence="4" id="KW-1185">Reference proteome</keyword>
<sequence>MTGYRVETAALVAHSQGSQEAAGHFGSLAGLLEQARVSDDCFGPIGEMLAFKYFEGLEECRNLATQAQSFLTQIAEKTSTAAKLYGDMEQSGADALGRFKDLADAAGGGPGGLSELNHAGDAQRKSDFEQNAGYGSSWASTAGDVARASSPPDVAIATINTRMEQLQLITSPGQAFLDNGLGFLIGIVISPLVELILEPAIGDPEQMRSTAKGWSQVAEWLDGVGEHEKKRAEATTEAWQGQGGDAFRKQMTEFAGGSAALAADIRGVQQILEIAADLFDAFVEICIDIIQELVMGLIIEWLAALAASWITAGASVGAAGATTTAQVGITGTRLGMKVKGLLGKLKPLIDRLEELLRQLRTGRLKKVVERMEGLREGNMAQKWLGRKIDANPLAKILTKADPVTGASKTGNRFADGAAQRLAEQMRRQGLDPGDLANGSQGSFALTTNLSEAGLRMAGMSGTTHMPTAATKGIMENAPGLAMEQGVKYGYNKAQDPESDEERRATEERGFTLE</sequence>
<dbReference type="InterPro" id="IPR057746">
    <property type="entry name" value="CpnT-like_N"/>
</dbReference>
<comment type="caution">
    <text evidence="3">The sequence shown here is derived from an EMBL/GenBank/DDBJ whole genome shotgun (WGS) entry which is preliminary data.</text>
</comment>
<feature type="compositionally biased region" description="Basic and acidic residues" evidence="1">
    <location>
        <begin position="500"/>
        <end position="513"/>
    </location>
</feature>
<dbReference type="Proteomes" id="UP000320011">
    <property type="component" value="Unassembled WGS sequence"/>
</dbReference>
<reference evidence="3 4" key="1">
    <citation type="submission" date="2019-07" db="EMBL/GenBank/DDBJ databases">
        <authorList>
            <person name="Duangmal K."/>
            <person name="Teo W.F.A."/>
        </authorList>
    </citation>
    <scope>NUCLEOTIDE SEQUENCE [LARGE SCALE GENOMIC DNA]</scope>
    <source>
        <strain evidence="3 4">TBRC 6029</strain>
    </source>
</reference>
<evidence type="ECO:0000259" key="2">
    <source>
        <dbReference type="Pfam" id="PF25547"/>
    </source>
</evidence>
<dbReference type="RefSeq" id="WP_144589053.1">
    <property type="nucleotide sequence ID" value="NZ_VJWX01000143.1"/>
</dbReference>
<reference evidence="3 4" key="2">
    <citation type="submission" date="2019-08" db="EMBL/GenBank/DDBJ databases">
        <title>Amycolatopsis acidicola sp. nov., isolated from peat swamp forest soil.</title>
        <authorList>
            <person name="Srisuk N."/>
        </authorList>
    </citation>
    <scope>NUCLEOTIDE SEQUENCE [LARGE SCALE GENOMIC DNA]</scope>
    <source>
        <strain evidence="3 4">TBRC 6029</strain>
    </source>
</reference>
<dbReference type="Gene3D" id="1.10.287.1060">
    <property type="entry name" value="ESAT-6-like"/>
    <property type="match status" value="1"/>
</dbReference>
<feature type="region of interest" description="Disordered" evidence="1">
    <location>
        <begin position="487"/>
        <end position="513"/>
    </location>
</feature>
<accession>A0A558CMW3</accession>
<dbReference type="InterPro" id="IPR036689">
    <property type="entry name" value="ESAT-6-like_sf"/>
</dbReference>
<evidence type="ECO:0000313" key="3">
    <source>
        <dbReference type="EMBL" id="TVT50110.1"/>
    </source>
</evidence>
<name>A0A558CMW3_9PSEU</name>
<feature type="domain" description="Outer membrane channel protein CpnT-like N-terminal" evidence="2">
    <location>
        <begin position="202"/>
        <end position="323"/>
    </location>
</feature>
<dbReference type="SUPFAM" id="SSF140453">
    <property type="entry name" value="EsxAB dimer-like"/>
    <property type="match status" value="1"/>
</dbReference>
<dbReference type="AlphaFoldDB" id="A0A558CMW3"/>
<evidence type="ECO:0000313" key="4">
    <source>
        <dbReference type="Proteomes" id="UP000320011"/>
    </source>
</evidence>
<proteinExistence type="predicted"/>
<organism evidence="3 4">
    <name type="scientific">Amycolatopsis rhizosphaerae</name>
    <dbReference type="NCBI Taxonomy" id="2053003"/>
    <lineage>
        <taxon>Bacteria</taxon>
        <taxon>Bacillati</taxon>
        <taxon>Actinomycetota</taxon>
        <taxon>Actinomycetes</taxon>
        <taxon>Pseudonocardiales</taxon>
        <taxon>Pseudonocardiaceae</taxon>
        <taxon>Amycolatopsis</taxon>
    </lineage>
</organism>